<evidence type="ECO:0000256" key="3">
    <source>
        <dbReference type="ARBA" id="ARBA00022845"/>
    </source>
</evidence>
<dbReference type="RefSeq" id="WP_108910561.1">
    <property type="nucleotide sequence ID" value="NZ_CP021886.1"/>
</dbReference>
<dbReference type="GO" id="GO:0006402">
    <property type="term" value="P:mRNA catabolic process"/>
    <property type="evidence" value="ECO:0007669"/>
    <property type="project" value="InterPro"/>
</dbReference>
<keyword evidence="3 5" id="KW-0810">Translation regulation</keyword>
<organism evidence="6 7">
    <name type="scientific">Helicobacter apodemus</name>
    <dbReference type="NCBI Taxonomy" id="135569"/>
    <lineage>
        <taxon>Bacteria</taxon>
        <taxon>Pseudomonadati</taxon>
        <taxon>Campylobacterota</taxon>
        <taxon>Epsilonproteobacteria</taxon>
        <taxon>Campylobacterales</taxon>
        <taxon>Helicobacteraceae</taxon>
        <taxon>Helicobacter</taxon>
    </lineage>
</organism>
<name>A0A2U8FC16_9HELI</name>
<evidence type="ECO:0000313" key="6">
    <source>
        <dbReference type="EMBL" id="AWI33676.1"/>
    </source>
</evidence>
<proteinExistence type="inferred from homology"/>
<dbReference type="PANTHER" id="PTHR34984:SF1">
    <property type="entry name" value="CARBON STORAGE REGULATOR"/>
    <property type="match status" value="1"/>
</dbReference>
<dbReference type="InterPro" id="IPR003751">
    <property type="entry name" value="CsrA"/>
</dbReference>
<keyword evidence="5" id="KW-1005">Bacterial flagellum biogenesis</keyword>
<dbReference type="PANTHER" id="PTHR34984">
    <property type="entry name" value="CARBON STORAGE REGULATOR"/>
    <property type="match status" value="1"/>
</dbReference>
<keyword evidence="2 5" id="KW-0678">Repressor</keyword>
<dbReference type="GO" id="GO:0048027">
    <property type="term" value="F:mRNA 5'-UTR binding"/>
    <property type="evidence" value="ECO:0007669"/>
    <property type="project" value="UniProtKB-UniRule"/>
</dbReference>
<sequence>MLILSRKENESITIGDNIVIKVVSIDKGNVKLGFEAPPNLLILREELKLAILEENKKSLSRQGDYIGKLMGAKKKSL</sequence>
<dbReference type="KEGG" id="had:CDV25_02040"/>
<accession>A0A2U8FC16</accession>
<dbReference type="SUPFAM" id="SSF117130">
    <property type="entry name" value="CsrA-like"/>
    <property type="match status" value="1"/>
</dbReference>
<dbReference type="Proteomes" id="UP000244890">
    <property type="component" value="Chromosome"/>
</dbReference>
<dbReference type="NCBIfam" id="TIGR00202">
    <property type="entry name" value="csrA"/>
    <property type="match status" value="1"/>
</dbReference>
<dbReference type="InterPro" id="IPR036107">
    <property type="entry name" value="CsrA_sf"/>
</dbReference>
<dbReference type="OrthoDB" id="9809061at2"/>
<evidence type="ECO:0000256" key="1">
    <source>
        <dbReference type="ARBA" id="ARBA00022490"/>
    </source>
</evidence>
<evidence type="ECO:0000256" key="5">
    <source>
        <dbReference type="HAMAP-Rule" id="MF_00167"/>
    </source>
</evidence>
<comment type="subcellular location">
    <subcellularLocation>
        <location evidence="5">Cytoplasm</location>
    </subcellularLocation>
</comment>
<keyword evidence="1 5" id="KW-0963">Cytoplasm</keyword>
<reference evidence="6 7" key="1">
    <citation type="submission" date="2017-06" db="EMBL/GenBank/DDBJ databases">
        <title>Complete genome of Helicobacter apodemus.</title>
        <authorList>
            <person name="Cho S."/>
        </authorList>
    </citation>
    <scope>NUCLEOTIDE SEQUENCE [LARGE SCALE GENOMIC DNA]</scope>
    <source>
        <strain evidence="7">SNUVETPUB-15-01</strain>
    </source>
</reference>
<dbReference type="AlphaFoldDB" id="A0A2U8FC16"/>
<dbReference type="GO" id="GO:0006109">
    <property type="term" value="P:regulation of carbohydrate metabolic process"/>
    <property type="evidence" value="ECO:0007669"/>
    <property type="project" value="InterPro"/>
</dbReference>
<dbReference type="GO" id="GO:1902208">
    <property type="term" value="P:regulation of bacterial-type flagellum assembly"/>
    <property type="evidence" value="ECO:0007669"/>
    <property type="project" value="UniProtKB-UniRule"/>
</dbReference>
<dbReference type="GO" id="GO:0005829">
    <property type="term" value="C:cytosol"/>
    <property type="evidence" value="ECO:0007669"/>
    <property type="project" value="TreeGrafter"/>
</dbReference>
<gene>
    <name evidence="5 6" type="primary">csrA</name>
    <name evidence="6" type="ORF">CDV25_02040</name>
</gene>
<dbReference type="HAMAP" id="MF_00167">
    <property type="entry name" value="CsrA"/>
    <property type="match status" value="1"/>
</dbReference>
<evidence type="ECO:0000256" key="4">
    <source>
        <dbReference type="ARBA" id="ARBA00022884"/>
    </source>
</evidence>
<evidence type="ECO:0000256" key="2">
    <source>
        <dbReference type="ARBA" id="ARBA00022491"/>
    </source>
</evidence>
<dbReference type="Gene3D" id="2.60.40.4380">
    <property type="entry name" value="Translational regulator CsrA"/>
    <property type="match status" value="1"/>
</dbReference>
<comment type="function">
    <text evidence="5">A translational regulator that binds mRNA to regulate translation initiation and/or mRNA stability. Usually binds in the 5'-UTR at or near the Shine-Dalgarno sequence preventing ribosome-binding, thus repressing translation. Its main target seems to be the major flagellin gene, while its function is anatagonized by FliW.</text>
</comment>
<keyword evidence="4 5" id="KW-0694">RNA-binding</keyword>
<dbReference type="GO" id="GO:0045947">
    <property type="term" value="P:negative regulation of translational initiation"/>
    <property type="evidence" value="ECO:0007669"/>
    <property type="project" value="UniProtKB-UniRule"/>
</dbReference>
<evidence type="ECO:0000313" key="7">
    <source>
        <dbReference type="Proteomes" id="UP000244890"/>
    </source>
</evidence>
<protein>
    <recommendedName>
        <fullName evidence="5">Translational regulator CsrA</fullName>
    </recommendedName>
</protein>
<dbReference type="EMBL" id="CP021886">
    <property type="protein sequence ID" value="AWI33676.1"/>
    <property type="molecule type" value="Genomic_DNA"/>
</dbReference>
<dbReference type="Pfam" id="PF02599">
    <property type="entry name" value="CsrA"/>
    <property type="match status" value="1"/>
</dbReference>
<dbReference type="GO" id="GO:0044781">
    <property type="term" value="P:bacterial-type flagellum organization"/>
    <property type="evidence" value="ECO:0007669"/>
    <property type="project" value="UniProtKB-KW"/>
</dbReference>
<comment type="subunit">
    <text evidence="5">Homodimer; the beta-strands of each monomer intercalate to form a hydrophobic core, while the alpha-helices form wings that extend away from the core.</text>
</comment>
<comment type="similarity">
    <text evidence="5">Belongs to the CsrA/RsmA family.</text>
</comment>
<dbReference type="FunFam" id="2.60.40.4380:FF:000002">
    <property type="entry name" value="Translational regulator CsrA"/>
    <property type="match status" value="1"/>
</dbReference>